<name>A0ABS4WXH4_9MICO</name>
<organism evidence="3 4">
    <name type="scientific">Brachybacterium sacelli</name>
    <dbReference type="NCBI Taxonomy" id="173364"/>
    <lineage>
        <taxon>Bacteria</taxon>
        <taxon>Bacillati</taxon>
        <taxon>Actinomycetota</taxon>
        <taxon>Actinomycetes</taxon>
        <taxon>Micrococcales</taxon>
        <taxon>Dermabacteraceae</taxon>
        <taxon>Brachybacterium</taxon>
    </lineage>
</organism>
<dbReference type="Proteomes" id="UP001519290">
    <property type="component" value="Unassembled WGS sequence"/>
</dbReference>
<keyword evidence="2" id="KW-0732">Signal</keyword>
<feature type="chain" id="PRO_5045875256" description="Lipoprotein" evidence="2">
    <location>
        <begin position="24"/>
        <end position="184"/>
    </location>
</feature>
<evidence type="ECO:0000313" key="3">
    <source>
        <dbReference type="EMBL" id="MBP2380678.1"/>
    </source>
</evidence>
<evidence type="ECO:0008006" key="5">
    <source>
        <dbReference type="Google" id="ProtNLM"/>
    </source>
</evidence>
<evidence type="ECO:0000313" key="4">
    <source>
        <dbReference type="Proteomes" id="UP001519290"/>
    </source>
</evidence>
<dbReference type="RefSeq" id="WP_209898971.1">
    <property type="nucleotide sequence ID" value="NZ_BAAAJW010000014.1"/>
</dbReference>
<evidence type="ECO:0000256" key="1">
    <source>
        <dbReference type="SAM" id="MobiDB-lite"/>
    </source>
</evidence>
<proteinExistence type="predicted"/>
<keyword evidence="4" id="KW-1185">Reference proteome</keyword>
<evidence type="ECO:0000256" key="2">
    <source>
        <dbReference type="SAM" id="SignalP"/>
    </source>
</evidence>
<feature type="signal peptide" evidence="2">
    <location>
        <begin position="1"/>
        <end position="23"/>
    </location>
</feature>
<comment type="caution">
    <text evidence="3">The sequence shown here is derived from an EMBL/GenBank/DDBJ whole genome shotgun (WGS) entry which is preliminary data.</text>
</comment>
<accession>A0ABS4WXH4</accession>
<dbReference type="EMBL" id="JAGIOD010000001">
    <property type="protein sequence ID" value="MBP2380678.1"/>
    <property type="molecule type" value="Genomic_DNA"/>
</dbReference>
<protein>
    <recommendedName>
        <fullName evidence="5">Lipoprotein</fullName>
    </recommendedName>
</protein>
<feature type="region of interest" description="Disordered" evidence="1">
    <location>
        <begin position="25"/>
        <end position="53"/>
    </location>
</feature>
<gene>
    <name evidence="3" type="ORF">JOF43_000635</name>
</gene>
<sequence length="184" mass="19869">MRTRHRALTALAMASLVALPLAACSDGSEENPTEAATQEAPPSQDPADATPQERVEAYFDAFDAAAAEGWKDSNYADEYLAPELAETQKADDAKRADSQAIITGERKLSDWTSVNDSGNTVIIEFCNDPSAQEASVGGEPARIPNNNESVATFTLSRDSESDPWMIALKEYKYEGTACAEHFTD</sequence>
<reference evidence="3 4" key="1">
    <citation type="submission" date="2021-03" db="EMBL/GenBank/DDBJ databases">
        <title>Sequencing the genomes of 1000 actinobacteria strains.</title>
        <authorList>
            <person name="Klenk H.-P."/>
        </authorList>
    </citation>
    <scope>NUCLEOTIDE SEQUENCE [LARGE SCALE GENOMIC DNA]</scope>
    <source>
        <strain evidence="3 4">DSM 14566</strain>
    </source>
</reference>